<dbReference type="PANTHER" id="PTHR23028:SF53">
    <property type="entry name" value="ACYL_TRANSF_3 DOMAIN-CONTAINING PROTEIN"/>
    <property type="match status" value="1"/>
</dbReference>
<feature type="transmembrane region" description="Helical" evidence="1">
    <location>
        <begin position="173"/>
        <end position="191"/>
    </location>
</feature>
<feature type="transmembrane region" description="Helical" evidence="1">
    <location>
        <begin position="12"/>
        <end position="33"/>
    </location>
</feature>
<dbReference type="GO" id="GO:0016746">
    <property type="term" value="F:acyltransferase activity"/>
    <property type="evidence" value="ECO:0007669"/>
    <property type="project" value="UniProtKB-KW"/>
</dbReference>
<evidence type="ECO:0000256" key="1">
    <source>
        <dbReference type="SAM" id="Phobius"/>
    </source>
</evidence>
<keyword evidence="1" id="KW-1133">Transmembrane helix</keyword>
<organism evidence="3 4">
    <name type="scientific">Corallincola luteus</name>
    <dbReference type="NCBI Taxonomy" id="1775177"/>
    <lineage>
        <taxon>Bacteria</taxon>
        <taxon>Pseudomonadati</taxon>
        <taxon>Pseudomonadota</taxon>
        <taxon>Gammaproteobacteria</taxon>
        <taxon>Alteromonadales</taxon>
        <taxon>Psychromonadaceae</taxon>
        <taxon>Corallincola</taxon>
    </lineage>
</organism>
<name>A0ABY2ANH7_9GAMM</name>
<evidence type="ECO:0000313" key="3">
    <source>
        <dbReference type="EMBL" id="TCI04449.1"/>
    </source>
</evidence>
<feature type="transmembrane region" description="Helical" evidence="1">
    <location>
        <begin position="93"/>
        <end position="115"/>
    </location>
</feature>
<feature type="transmembrane region" description="Helical" evidence="1">
    <location>
        <begin position="334"/>
        <end position="358"/>
    </location>
</feature>
<dbReference type="Proteomes" id="UP000292554">
    <property type="component" value="Unassembled WGS sequence"/>
</dbReference>
<keyword evidence="4" id="KW-1185">Reference proteome</keyword>
<dbReference type="InterPro" id="IPR050879">
    <property type="entry name" value="Acyltransferase_3"/>
</dbReference>
<keyword evidence="1" id="KW-0812">Transmembrane</keyword>
<feature type="domain" description="Acyltransferase 3" evidence="2">
    <location>
        <begin position="15"/>
        <end position="354"/>
    </location>
</feature>
<feature type="transmembrane region" description="Helical" evidence="1">
    <location>
        <begin position="144"/>
        <end position="166"/>
    </location>
</feature>
<feature type="transmembrane region" description="Helical" evidence="1">
    <location>
        <begin position="203"/>
        <end position="221"/>
    </location>
</feature>
<evidence type="ECO:0000313" key="4">
    <source>
        <dbReference type="Proteomes" id="UP000292554"/>
    </source>
</evidence>
<feature type="transmembrane region" description="Helical" evidence="1">
    <location>
        <begin position="309"/>
        <end position="328"/>
    </location>
</feature>
<evidence type="ECO:0000259" key="2">
    <source>
        <dbReference type="Pfam" id="PF01757"/>
    </source>
</evidence>
<feature type="transmembrane region" description="Helical" evidence="1">
    <location>
        <begin position="53"/>
        <end position="72"/>
    </location>
</feature>
<proteinExistence type="predicted"/>
<keyword evidence="3" id="KW-0808">Transferase</keyword>
<comment type="caution">
    <text evidence="3">The sequence shown here is derived from an EMBL/GenBank/DDBJ whole genome shotgun (WGS) entry which is preliminary data.</text>
</comment>
<sequence length="372" mass="42054">MMKGREISDQRFQVDALDGLRGIAVLLVIFSHTSNAGQRLASWLDFSGIGKSGVFLFFMLSAFLLTYPFIASEAKSLSRFKLANYFVRRFCRIYPLYFLYLLAAVISTALIAWWLEPDKPFGIPLSMDWVGMWRHLTLQEGKGVTWSIAVEFQFYFVLPIVVAVWVLAFNKRLGPCALVIGVAIAGCYLLWPPAETVGNDVRLGPYLSVFLLGSLLALCHYHWRRTEWCQSFIAQWLLEGAAVIAVMLAVATIPAFYNWLFGQAVPRNYFHHAFIPYALIWGGLLFGVLNGRGYLRRILEWHPLRVMGFISFSAYLIHPTCVGVFAQINRLWSLPGWLQVSGVLALTVAISMLSFRLIEAPSARIRLQQKAA</sequence>
<keyword evidence="1" id="KW-0472">Membrane</keyword>
<feature type="transmembrane region" description="Helical" evidence="1">
    <location>
        <begin position="269"/>
        <end position="289"/>
    </location>
</feature>
<dbReference type="PANTHER" id="PTHR23028">
    <property type="entry name" value="ACETYLTRANSFERASE"/>
    <property type="match status" value="1"/>
</dbReference>
<dbReference type="EMBL" id="SJXE01000001">
    <property type="protein sequence ID" value="TCI04449.1"/>
    <property type="molecule type" value="Genomic_DNA"/>
</dbReference>
<feature type="transmembrane region" description="Helical" evidence="1">
    <location>
        <begin position="233"/>
        <end position="257"/>
    </location>
</feature>
<protein>
    <submittedName>
        <fullName evidence="3">Acyltransferase</fullName>
    </submittedName>
</protein>
<dbReference type="InterPro" id="IPR002656">
    <property type="entry name" value="Acyl_transf_3_dom"/>
</dbReference>
<keyword evidence="3" id="KW-0012">Acyltransferase</keyword>
<dbReference type="RefSeq" id="WP_131413949.1">
    <property type="nucleotide sequence ID" value="NZ_SJXE01000001.1"/>
</dbReference>
<reference evidence="3 4" key="1">
    <citation type="submission" date="2019-02" db="EMBL/GenBank/DDBJ databases">
        <title>Corallincola luteus sp. nov., a marine bacterium isolated from surface sediment of Bohai Sea in China.</title>
        <authorList>
            <person name="Ren Q."/>
        </authorList>
    </citation>
    <scope>NUCLEOTIDE SEQUENCE [LARGE SCALE GENOMIC DNA]</scope>
    <source>
        <strain evidence="3 4">DASS28</strain>
    </source>
</reference>
<dbReference type="Pfam" id="PF01757">
    <property type="entry name" value="Acyl_transf_3"/>
    <property type="match status" value="1"/>
</dbReference>
<gene>
    <name evidence="3" type="ORF">EZV61_00280</name>
</gene>
<accession>A0ABY2ANH7</accession>